<dbReference type="Proteomes" id="UP000186303">
    <property type="component" value="Chromosome 2"/>
</dbReference>
<keyword evidence="1" id="KW-0175">Coiled coil</keyword>
<dbReference type="VEuPathDB" id="FungiDB:MSYG_1138"/>
<dbReference type="OMA" id="MISTHFQ"/>
<reference evidence="3" key="1">
    <citation type="journal article" date="2017" name="Nucleic Acids Res.">
        <title>Proteogenomics produces comprehensive and highly accurate protein-coding gene annotation in a complete genome assembly of Malassezia sympodialis.</title>
        <authorList>
            <person name="Zhu Y."/>
            <person name="Engstroem P.G."/>
            <person name="Tellgren-Roth C."/>
            <person name="Baudo C.D."/>
            <person name="Kennell J.C."/>
            <person name="Sun S."/>
            <person name="Billmyre R.B."/>
            <person name="Schroeder M.S."/>
            <person name="Andersson A."/>
            <person name="Holm T."/>
            <person name="Sigurgeirsson B."/>
            <person name="Wu G."/>
            <person name="Sankaranarayanan S.R."/>
            <person name="Siddharthan R."/>
            <person name="Sanyal K."/>
            <person name="Lundeberg J."/>
            <person name="Nystedt B."/>
            <person name="Boekhout T."/>
            <person name="Dawson T.L. Jr."/>
            <person name="Heitman J."/>
            <person name="Scheynius A."/>
            <person name="Lehtioe J."/>
        </authorList>
    </citation>
    <scope>NUCLEOTIDE SEQUENCE [LARGE SCALE GENOMIC DNA]</scope>
    <source>
        <strain evidence="3">ATCC 42132</strain>
    </source>
</reference>
<proteinExistence type="predicted"/>
<evidence type="ECO:0000313" key="3">
    <source>
        <dbReference type="Proteomes" id="UP000186303"/>
    </source>
</evidence>
<evidence type="ECO:0000313" key="2">
    <source>
        <dbReference type="EMBL" id="SHO76799.1"/>
    </source>
</evidence>
<dbReference type="OrthoDB" id="2562743at2759"/>
<keyword evidence="3" id="KW-1185">Reference proteome</keyword>
<protein>
    <submittedName>
        <fullName evidence="2">Uncharacterized protein</fullName>
    </submittedName>
</protein>
<sequence>MIDRSRAAADVLSLSSTATLAPGAPTQAEKDEFLQLYHRWTALEDVPQRLASTKQQLGKMMGVIQTRTATETRLRNAAATQQREQERLRKQLLTRLAPKGSRRYLRSIAATEEAATRAEEVERSSRLLDEAKTEHQSLEKLRTDLMRQQFEAQSLETQMDAMGQKLFPRGMSYAALDRLVQEVDVLMLVRKLVPLETQREKRARAALFESETRLKRVQKILRDVLHLSIRLGIANDSRDRVLPASVSKMTKMSTPLLLRAKSELGDFYTWIAKARMRQVFIHGAPAIDLIDLTRLPGKSDNSLDQTGLQKAVERNFSETQRGLSYLQNEILVSKAREKALFTYCDELGERTRAAQARVRAAWACVLEAEPSTIATKLVEIEAQLELAPGDVGRVPTGVAAKVAAEAEAEREAAEKEANAPDSEAGTTVTSFSLTSTMVSVPGAAPESYRVALARLHHVLAQGDVDARTDHEDEDLPWHMHALGF</sequence>
<accession>A0A1M8A300</accession>
<organism evidence="2 3">
    <name type="scientific">Malassezia sympodialis (strain ATCC 42132)</name>
    <name type="common">Atopic eczema-associated yeast</name>
    <dbReference type="NCBI Taxonomy" id="1230383"/>
    <lineage>
        <taxon>Eukaryota</taxon>
        <taxon>Fungi</taxon>
        <taxon>Dikarya</taxon>
        <taxon>Basidiomycota</taxon>
        <taxon>Ustilaginomycotina</taxon>
        <taxon>Malasseziomycetes</taxon>
        <taxon>Malasseziales</taxon>
        <taxon>Malasseziaceae</taxon>
        <taxon>Malassezia</taxon>
    </lineage>
</organism>
<dbReference type="AlphaFoldDB" id="A0A1M8A300"/>
<name>A0A1M8A300_MALS4</name>
<feature type="coiled-coil region" evidence="1">
    <location>
        <begin position="121"/>
        <end position="158"/>
    </location>
</feature>
<evidence type="ECO:0000256" key="1">
    <source>
        <dbReference type="SAM" id="Coils"/>
    </source>
</evidence>
<dbReference type="EMBL" id="LT671822">
    <property type="protein sequence ID" value="SHO76799.1"/>
    <property type="molecule type" value="Genomic_DNA"/>
</dbReference>
<gene>
    <name evidence="2" type="ORF">MSYG_1138</name>
</gene>